<dbReference type="GO" id="GO:0048038">
    <property type="term" value="F:quinone binding"/>
    <property type="evidence" value="ECO:0007669"/>
    <property type="project" value="TreeGrafter"/>
</dbReference>
<keyword evidence="7" id="KW-1185">Reference proteome</keyword>
<dbReference type="InterPro" id="IPR020904">
    <property type="entry name" value="Sc_DH/Rdtase_CS"/>
</dbReference>
<dbReference type="AlphaFoldDB" id="A0A068SAY5"/>
<protein>
    <submittedName>
        <fullName evidence="6">3-ketoacyl-(Acyl-carrier-protein) reductase</fullName>
    </submittedName>
</protein>
<evidence type="ECO:0000313" key="7">
    <source>
        <dbReference type="Proteomes" id="UP000027586"/>
    </source>
</evidence>
<dbReference type="SMART" id="SM00822">
    <property type="entry name" value="PKS_KR"/>
    <property type="match status" value="1"/>
</dbReference>
<dbReference type="EMBL" id="CBTN010000065">
    <property type="protein sequence ID" value="CDH59105.1"/>
    <property type="molecule type" value="Genomic_DNA"/>
</dbReference>
<dbReference type="Proteomes" id="UP000027586">
    <property type="component" value="Unassembled WGS sequence"/>
</dbReference>
<dbReference type="PRINTS" id="PR00080">
    <property type="entry name" value="SDRFAMILY"/>
</dbReference>
<dbReference type="PRINTS" id="PR00081">
    <property type="entry name" value="GDHRDH"/>
</dbReference>
<dbReference type="SUPFAM" id="SSF51735">
    <property type="entry name" value="NAD(P)-binding Rossmann-fold domains"/>
    <property type="match status" value="1"/>
</dbReference>
<reference evidence="6" key="1">
    <citation type="submission" date="2013-08" db="EMBL/GenBank/DDBJ databases">
        <title>Gene expansion shapes genome architecture in the human pathogen Lichtheimia corymbifera: an evolutionary genomics analysis in the ancient terrestrial Mucorales (Mucoromycotina).</title>
        <authorList>
            <person name="Schwartze V.U."/>
            <person name="Winter S."/>
            <person name="Shelest E."/>
            <person name="Marcet-Houben M."/>
            <person name="Horn F."/>
            <person name="Wehner S."/>
            <person name="Hoffmann K."/>
            <person name="Riege K."/>
            <person name="Sammeth M."/>
            <person name="Nowrousian M."/>
            <person name="Valiante V."/>
            <person name="Linde J."/>
            <person name="Jacobsen I.D."/>
            <person name="Marz M."/>
            <person name="Brakhage A.A."/>
            <person name="Gabaldon T."/>
            <person name="Bocker S."/>
            <person name="Voigt K."/>
        </authorList>
    </citation>
    <scope>NUCLEOTIDE SEQUENCE [LARGE SCALE GENOMIC DNA]</scope>
    <source>
        <strain evidence="6">FSU 9682</strain>
    </source>
</reference>
<evidence type="ECO:0000313" key="6">
    <source>
        <dbReference type="EMBL" id="CDH59105.1"/>
    </source>
</evidence>
<dbReference type="VEuPathDB" id="FungiDB:LCOR_09937.1"/>
<dbReference type="Pfam" id="PF00106">
    <property type="entry name" value="adh_short"/>
    <property type="match status" value="1"/>
</dbReference>
<organism evidence="6 7">
    <name type="scientific">Lichtheimia corymbifera JMRC:FSU:9682</name>
    <dbReference type="NCBI Taxonomy" id="1263082"/>
    <lineage>
        <taxon>Eukaryota</taxon>
        <taxon>Fungi</taxon>
        <taxon>Fungi incertae sedis</taxon>
        <taxon>Mucoromycota</taxon>
        <taxon>Mucoromycotina</taxon>
        <taxon>Mucoromycetes</taxon>
        <taxon>Mucorales</taxon>
        <taxon>Lichtheimiaceae</taxon>
        <taxon>Lichtheimia</taxon>
    </lineage>
</organism>
<dbReference type="FunFam" id="3.40.50.720:FF:000173">
    <property type="entry name" value="3-oxoacyl-[acyl-carrier protein] reductase"/>
    <property type="match status" value="1"/>
</dbReference>
<evidence type="ECO:0000256" key="4">
    <source>
        <dbReference type="RuleBase" id="RU000363"/>
    </source>
</evidence>
<keyword evidence="3" id="KW-0560">Oxidoreductase</keyword>
<comment type="caution">
    <text evidence="6">The sequence shown here is derived from an EMBL/GenBank/DDBJ whole genome shotgun (WGS) entry which is preliminary data.</text>
</comment>
<dbReference type="OrthoDB" id="47007at2759"/>
<feature type="domain" description="Ketoreductase" evidence="5">
    <location>
        <begin position="6"/>
        <end position="158"/>
    </location>
</feature>
<comment type="similarity">
    <text evidence="1 4">Belongs to the short-chain dehydrogenases/reductases (SDR) family.</text>
</comment>
<dbReference type="InterPro" id="IPR057326">
    <property type="entry name" value="KR_dom"/>
</dbReference>
<keyword evidence="2" id="KW-0521">NADP</keyword>
<evidence type="ECO:0000256" key="1">
    <source>
        <dbReference type="ARBA" id="ARBA00006484"/>
    </source>
</evidence>
<dbReference type="PANTHER" id="PTHR42760:SF133">
    <property type="entry name" value="3-OXOACYL-[ACYL-CARRIER-PROTEIN] REDUCTASE"/>
    <property type="match status" value="1"/>
</dbReference>
<dbReference type="GO" id="GO:0006633">
    <property type="term" value="P:fatty acid biosynthetic process"/>
    <property type="evidence" value="ECO:0007669"/>
    <property type="project" value="TreeGrafter"/>
</dbReference>
<dbReference type="Pfam" id="PF13561">
    <property type="entry name" value="adh_short_C2"/>
    <property type="match status" value="1"/>
</dbReference>
<dbReference type="GO" id="GO:0016616">
    <property type="term" value="F:oxidoreductase activity, acting on the CH-OH group of donors, NAD or NADP as acceptor"/>
    <property type="evidence" value="ECO:0007669"/>
    <property type="project" value="TreeGrafter"/>
</dbReference>
<accession>A0A068SAY5</accession>
<evidence type="ECO:0000256" key="2">
    <source>
        <dbReference type="ARBA" id="ARBA00022857"/>
    </source>
</evidence>
<dbReference type="InterPro" id="IPR036291">
    <property type="entry name" value="NAD(P)-bd_dom_sf"/>
</dbReference>
<dbReference type="Gene3D" id="3.40.50.720">
    <property type="entry name" value="NAD(P)-binding Rossmann-like Domain"/>
    <property type="match status" value="1"/>
</dbReference>
<proteinExistence type="inferred from homology"/>
<dbReference type="PANTHER" id="PTHR42760">
    <property type="entry name" value="SHORT-CHAIN DEHYDROGENASES/REDUCTASES FAMILY MEMBER"/>
    <property type="match status" value="1"/>
</dbReference>
<sequence length="219" mass="23329">MTFLHKTALITGATRGIGYAIAEAFASRGASTILVGRNPSRHEGVIIELLKDQPVHYLVNAAGISRDGLLLRMKEQDLQDTMNTNLLGTMRMSQLVSKSMIKRKEGGCIINVSSIVGLQGNVGQSVYAASKAGIIGFTKSLAKELGPSQIRVNAIAPGYIETDMTAGLLSSPEKKQALIDSIPLRRLGQADDVAEAAIFLARCKYMNGEVLSIDGGLTL</sequence>
<name>A0A068SAY5_9FUNG</name>
<evidence type="ECO:0000259" key="5">
    <source>
        <dbReference type="SMART" id="SM00822"/>
    </source>
</evidence>
<dbReference type="InterPro" id="IPR002347">
    <property type="entry name" value="SDR_fam"/>
</dbReference>
<gene>
    <name evidence="6" type="ORF">LCOR_09937.1</name>
</gene>
<dbReference type="PROSITE" id="PS00061">
    <property type="entry name" value="ADH_SHORT"/>
    <property type="match status" value="1"/>
</dbReference>
<evidence type="ECO:0000256" key="3">
    <source>
        <dbReference type="ARBA" id="ARBA00023002"/>
    </source>
</evidence>